<evidence type="ECO:0000256" key="9">
    <source>
        <dbReference type="ARBA" id="ARBA00023012"/>
    </source>
</evidence>
<keyword evidence="9" id="KW-0902">Two-component regulatory system</keyword>
<dbReference type="CDD" id="cd00075">
    <property type="entry name" value="HATPase"/>
    <property type="match status" value="1"/>
</dbReference>
<dbReference type="EMBL" id="CP146612">
    <property type="protein sequence ID" value="WWX24723.1"/>
    <property type="molecule type" value="Genomic_DNA"/>
</dbReference>
<sequence>MSLRLRLFLTYSLAVIVTLSLAALGSTILLRGYADRLALESLQDTARPISVQIVSLVRGGTTVTELVENLQEQADTNQVTIFFVGRTGSVLRQIAPADQGPISVAQGSFPQGITQATTGEFVADSGEAFLYAAYPLGQAPQQLIKAQQLVVAIPQPKIGAIVSGLIRPFFWAGIIALAGSLILALLLARSVSRPVKEVILAADTIAGGDYKYRIKSREPGDIGNLARSFDRMADKVEAYQLKLQHFVADISHELKSPLTAIQGFSQALIDGTAADDTTRNKAALVINNESRRLRHQIDELLDLSRLQSGQFQMQFSKCDMTEILQQSIDLLSIAAADKSITMKLTAESGLWIQGDAERLEQVFNNLLDNAVKNSPSFSEVRIEARNTDKKIITSVIDEGPGIHPDHLERVFDRFYQINGLRTGVGLGLAISKEIVLAHQGSIEAKSKPGTGAEFLVSLPGIDPP</sequence>
<keyword evidence="8" id="KW-0067">ATP-binding</keyword>
<dbReference type="InterPro" id="IPR003660">
    <property type="entry name" value="HAMP_dom"/>
</dbReference>
<dbReference type="SMART" id="SM00388">
    <property type="entry name" value="HisKA"/>
    <property type="match status" value="1"/>
</dbReference>
<dbReference type="CDD" id="cd00082">
    <property type="entry name" value="HisKA"/>
    <property type="match status" value="1"/>
</dbReference>
<comment type="catalytic activity">
    <reaction evidence="1">
        <text>ATP + protein L-histidine = ADP + protein N-phospho-L-histidine.</text>
        <dbReference type="EC" id="2.7.13.3"/>
    </reaction>
</comment>
<feature type="domain" description="HAMP" evidence="12">
    <location>
        <begin position="189"/>
        <end position="241"/>
    </location>
</feature>
<comment type="subcellular location">
    <subcellularLocation>
        <location evidence="2">Membrane</location>
    </subcellularLocation>
</comment>
<dbReference type="SMART" id="SM00304">
    <property type="entry name" value="HAMP"/>
    <property type="match status" value="1"/>
</dbReference>
<feature type="domain" description="Histidine kinase" evidence="11">
    <location>
        <begin position="249"/>
        <end position="462"/>
    </location>
</feature>
<proteinExistence type="predicted"/>
<dbReference type="SUPFAM" id="SSF47384">
    <property type="entry name" value="Homodimeric domain of signal transducing histidine kinase"/>
    <property type="match status" value="1"/>
</dbReference>
<organism evidence="13 14">
    <name type="scientific">Candidatus Dehalogenimonas loeffleri</name>
    <dbReference type="NCBI Taxonomy" id="3127115"/>
    <lineage>
        <taxon>Bacteria</taxon>
        <taxon>Bacillati</taxon>
        <taxon>Chloroflexota</taxon>
        <taxon>Dehalococcoidia</taxon>
        <taxon>Dehalococcoidales</taxon>
        <taxon>Dehalococcoidaceae</taxon>
        <taxon>Dehalogenimonas</taxon>
    </lineage>
</organism>
<keyword evidence="7 13" id="KW-0418">Kinase</keyword>
<protein>
    <recommendedName>
        <fullName evidence="3">histidine kinase</fullName>
        <ecNumber evidence="3">2.7.13.3</ecNumber>
    </recommendedName>
</protein>
<dbReference type="Pfam" id="PF00672">
    <property type="entry name" value="HAMP"/>
    <property type="match status" value="1"/>
</dbReference>
<dbReference type="EC" id="2.7.13.3" evidence="3"/>
<dbReference type="RefSeq" id="WP_338736840.1">
    <property type="nucleotide sequence ID" value="NZ_CP146612.1"/>
</dbReference>
<dbReference type="InterPro" id="IPR050351">
    <property type="entry name" value="BphY/WalK/GraS-like"/>
</dbReference>
<evidence type="ECO:0000256" key="4">
    <source>
        <dbReference type="ARBA" id="ARBA00022553"/>
    </source>
</evidence>
<keyword evidence="5" id="KW-0808">Transferase</keyword>
<evidence type="ECO:0000256" key="10">
    <source>
        <dbReference type="SAM" id="Phobius"/>
    </source>
</evidence>
<dbReference type="InterPro" id="IPR004358">
    <property type="entry name" value="Sig_transdc_His_kin-like_C"/>
</dbReference>
<keyword evidence="10" id="KW-1133">Transmembrane helix</keyword>
<dbReference type="Gene3D" id="3.30.565.10">
    <property type="entry name" value="Histidine kinase-like ATPase, C-terminal domain"/>
    <property type="match status" value="1"/>
</dbReference>
<evidence type="ECO:0000313" key="13">
    <source>
        <dbReference type="EMBL" id="WWX24723.1"/>
    </source>
</evidence>
<evidence type="ECO:0000259" key="11">
    <source>
        <dbReference type="PROSITE" id="PS50109"/>
    </source>
</evidence>
<evidence type="ECO:0000256" key="6">
    <source>
        <dbReference type="ARBA" id="ARBA00022741"/>
    </source>
</evidence>
<evidence type="ECO:0000256" key="5">
    <source>
        <dbReference type="ARBA" id="ARBA00022679"/>
    </source>
</evidence>
<dbReference type="InterPro" id="IPR036097">
    <property type="entry name" value="HisK_dim/P_sf"/>
</dbReference>
<dbReference type="SMART" id="SM00387">
    <property type="entry name" value="HATPase_c"/>
    <property type="match status" value="1"/>
</dbReference>
<keyword evidence="10" id="KW-0472">Membrane</keyword>
<dbReference type="PANTHER" id="PTHR42878">
    <property type="entry name" value="TWO-COMPONENT HISTIDINE KINASE"/>
    <property type="match status" value="1"/>
</dbReference>
<dbReference type="Pfam" id="PF00512">
    <property type="entry name" value="HisKA"/>
    <property type="match status" value="1"/>
</dbReference>
<dbReference type="Gene3D" id="6.10.340.10">
    <property type="match status" value="1"/>
</dbReference>
<evidence type="ECO:0000256" key="3">
    <source>
        <dbReference type="ARBA" id="ARBA00012438"/>
    </source>
</evidence>
<evidence type="ECO:0000313" key="14">
    <source>
        <dbReference type="Proteomes" id="UP001375370"/>
    </source>
</evidence>
<feature type="transmembrane region" description="Helical" evidence="10">
    <location>
        <begin position="169"/>
        <end position="188"/>
    </location>
</feature>
<dbReference type="PRINTS" id="PR00344">
    <property type="entry name" value="BCTRLSENSOR"/>
</dbReference>
<dbReference type="Proteomes" id="UP001375370">
    <property type="component" value="Chromosome"/>
</dbReference>
<evidence type="ECO:0000256" key="2">
    <source>
        <dbReference type="ARBA" id="ARBA00004370"/>
    </source>
</evidence>
<dbReference type="SUPFAM" id="SSF55874">
    <property type="entry name" value="ATPase domain of HSP90 chaperone/DNA topoisomerase II/histidine kinase"/>
    <property type="match status" value="1"/>
</dbReference>
<dbReference type="Gene3D" id="1.10.287.130">
    <property type="match status" value="1"/>
</dbReference>
<dbReference type="SUPFAM" id="SSF158472">
    <property type="entry name" value="HAMP domain-like"/>
    <property type="match status" value="1"/>
</dbReference>
<dbReference type="PANTHER" id="PTHR42878:SF7">
    <property type="entry name" value="SENSOR HISTIDINE KINASE GLRK"/>
    <property type="match status" value="1"/>
</dbReference>
<keyword evidence="14" id="KW-1185">Reference proteome</keyword>
<dbReference type="Pfam" id="PF02518">
    <property type="entry name" value="HATPase_c"/>
    <property type="match status" value="1"/>
</dbReference>
<gene>
    <name evidence="13" type="ORF">V8247_05495</name>
</gene>
<dbReference type="PROSITE" id="PS50109">
    <property type="entry name" value="HIS_KIN"/>
    <property type="match status" value="1"/>
</dbReference>
<dbReference type="InterPro" id="IPR003661">
    <property type="entry name" value="HisK_dim/P_dom"/>
</dbReference>
<dbReference type="PROSITE" id="PS50885">
    <property type="entry name" value="HAMP"/>
    <property type="match status" value="1"/>
</dbReference>
<evidence type="ECO:0000256" key="7">
    <source>
        <dbReference type="ARBA" id="ARBA00022777"/>
    </source>
</evidence>
<dbReference type="InterPro" id="IPR036890">
    <property type="entry name" value="HATPase_C_sf"/>
</dbReference>
<dbReference type="InterPro" id="IPR005467">
    <property type="entry name" value="His_kinase_dom"/>
</dbReference>
<keyword evidence="10" id="KW-0812">Transmembrane</keyword>
<evidence type="ECO:0000256" key="8">
    <source>
        <dbReference type="ARBA" id="ARBA00022840"/>
    </source>
</evidence>
<accession>A0ABZ2J7G9</accession>
<evidence type="ECO:0000259" key="12">
    <source>
        <dbReference type="PROSITE" id="PS50885"/>
    </source>
</evidence>
<evidence type="ECO:0000256" key="1">
    <source>
        <dbReference type="ARBA" id="ARBA00000085"/>
    </source>
</evidence>
<dbReference type="GO" id="GO:0016301">
    <property type="term" value="F:kinase activity"/>
    <property type="evidence" value="ECO:0007669"/>
    <property type="project" value="UniProtKB-KW"/>
</dbReference>
<keyword evidence="4" id="KW-0597">Phosphoprotein</keyword>
<dbReference type="CDD" id="cd06225">
    <property type="entry name" value="HAMP"/>
    <property type="match status" value="1"/>
</dbReference>
<name>A0ABZ2J7G9_9CHLR</name>
<keyword evidence="6" id="KW-0547">Nucleotide-binding</keyword>
<dbReference type="InterPro" id="IPR003594">
    <property type="entry name" value="HATPase_dom"/>
</dbReference>
<reference evidence="13 14" key="1">
    <citation type="submission" date="2024-03" db="EMBL/GenBank/DDBJ databases">
        <title>A Dehalogenimonas Isolated from Estuarine Sediments Dihaloeliminates Chlorinated Alkanes.</title>
        <authorList>
            <person name="Yang Y."/>
            <person name="Wang H."/>
        </authorList>
    </citation>
    <scope>NUCLEOTIDE SEQUENCE [LARGE SCALE GENOMIC DNA]</scope>
    <source>
        <strain evidence="13 14">W</strain>
    </source>
</reference>